<protein>
    <recommendedName>
        <fullName evidence="4">Smr domain-containing protein</fullName>
    </recommendedName>
</protein>
<feature type="compositionally biased region" description="Basic and acidic residues" evidence="1">
    <location>
        <begin position="46"/>
        <end position="66"/>
    </location>
</feature>
<evidence type="ECO:0000313" key="3">
    <source>
        <dbReference type="Proteomes" id="UP001642484"/>
    </source>
</evidence>
<feature type="compositionally biased region" description="Basic and acidic residues" evidence="1">
    <location>
        <begin position="1"/>
        <end position="29"/>
    </location>
</feature>
<accession>A0ABP0IPE9</accession>
<dbReference type="Proteomes" id="UP001642484">
    <property type="component" value="Unassembled WGS sequence"/>
</dbReference>
<proteinExistence type="predicted"/>
<gene>
    <name evidence="2" type="ORF">CCMP2556_LOCUS7206</name>
</gene>
<sequence length="175" mass="19437">MPFAKKDLPKLVGDETQHHSRKVARDAATKHGGLVTPNERAQFGGKENKKKDKYGAGRSLRHDGDGGTRSVKRPAWLEGDVAVKELDLHRFDSASDAFKEIGSRINKLGEETALEIVCGAGTHTEVNKHGRNVKELAKLTLQEEKRERQIPFESEEETGDEDEVQYDSFGNTISP</sequence>
<comment type="caution">
    <text evidence="2">The sequence shown here is derived from an EMBL/GenBank/DDBJ whole genome shotgun (WGS) entry which is preliminary data.</text>
</comment>
<feature type="compositionally biased region" description="Acidic residues" evidence="1">
    <location>
        <begin position="153"/>
        <end position="165"/>
    </location>
</feature>
<evidence type="ECO:0000313" key="2">
    <source>
        <dbReference type="EMBL" id="CAK9003209.1"/>
    </source>
</evidence>
<dbReference type="EMBL" id="CAXAMN010003158">
    <property type="protein sequence ID" value="CAK9003209.1"/>
    <property type="molecule type" value="Genomic_DNA"/>
</dbReference>
<name>A0ABP0IPE9_9DINO</name>
<organism evidence="2 3">
    <name type="scientific">Durusdinium trenchii</name>
    <dbReference type="NCBI Taxonomy" id="1381693"/>
    <lineage>
        <taxon>Eukaryota</taxon>
        <taxon>Sar</taxon>
        <taxon>Alveolata</taxon>
        <taxon>Dinophyceae</taxon>
        <taxon>Suessiales</taxon>
        <taxon>Symbiodiniaceae</taxon>
        <taxon>Durusdinium</taxon>
    </lineage>
</organism>
<keyword evidence="3" id="KW-1185">Reference proteome</keyword>
<feature type="region of interest" description="Disordered" evidence="1">
    <location>
        <begin position="1"/>
        <end position="71"/>
    </location>
</feature>
<evidence type="ECO:0000256" key="1">
    <source>
        <dbReference type="SAM" id="MobiDB-lite"/>
    </source>
</evidence>
<feature type="region of interest" description="Disordered" evidence="1">
    <location>
        <begin position="144"/>
        <end position="175"/>
    </location>
</feature>
<evidence type="ECO:0008006" key="4">
    <source>
        <dbReference type="Google" id="ProtNLM"/>
    </source>
</evidence>
<reference evidence="2 3" key="1">
    <citation type="submission" date="2024-02" db="EMBL/GenBank/DDBJ databases">
        <authorList>
            <person name="Chen Y."/>
            <person name="Shah S."/>
            <person name="Dougan E. K."/>
            <person name="Thang M."/>
            <person name="Chan C."/>
        </authorList>
    </citation>
    <scope>NUCLEOTIDE SEQUENCE [LARGE SCALE GENOMIC DNA]</scope>
</reference>